<keyword evidence="1 8" id="KW-0813">Transport</keyword>
<comment type="similarity">
    <text evidence="8">Belongs to the MntP (TC 9.B.29) family.</text>
</comment>
<keyword evidence="7 8" id="KW-0464">Manganese</keyword>
<dbReference type="HAMAP" id="MF_01521">
    <property type="entry name" value="MntP_pump"/>
    <property type="match status" value="1"/>
</dbReference>
<comment type="caution">
    <text evidence="9">The sequence shown here is derived from an EMBL/GenBank/DDBJ whole genome shotgun (WGS) entry which is preliminary data.</text>
</comment>
<dbReference type="PANTHER" id="PTHR35529">
    <property type="entry name" value="MANGANESE EFFLUX PUMP MNTP-RELATED"/>
    <property type="match status" value="1"/>
</dbReference>
<gene>
    <name evidence="8" type="primary">mntP</name>
    <name evidence="9" type="ORF">QJ522_14245</name>
</gene>
<dbReference type="GO" id="GO:0005384">
    <property type="term" value="F:manganese ion transmembrane transporter activity"/>
    <property type="evidence" value="ECO:0007669"/>
    <property type="project" value="UniProtKB-UniRule"/>
</dbReference>
<evidence type="ECO:0000256" key="6">
    <source>
        <dbReference type="ARBA" id="ARBA00023136"/>
    </source>
</evidence>
<dbReference type="Pfam" id="PF02659">
    <property type="entry name" value="Mntp"/>
    <property type="match status" value="1"/>
</dbReference>
<protein>
    <recommendedName>
        <fullName evidence="8">Putative manganese efflux pump MntP</fullName>
    </recommendedName>
</protein>
<evidence type="ECO:0000256" key="3">
    <source>
        <dbReference type="ARBA" id="ARBA00022692"/>
    </source>
</evidence>
<reference evidence="9" key="1">
    <citation type="submission" date="2023-05" db="EMBL/GenBank/DDBJ databases">
        <title>Anaerotaeda fermentans gen. nov., sp. nov., a novel anaerobic planctomycete of the new family within the order Sedimentisphaerales isolated from Taman Peninsula, Russia.</title>
        <authorList>
            <person name="Khomyakova M.A."/>
            <person name="Merkel A.Y."/>
            <person name="Slobodkin A.I."/>
        </authorList>
    </citation>
    <scope>NUCLEOTIDE SEQUENCE</scope>
    <source>
        <strain evidence="9">M17dextr</strain>
    </source>
</reference>
<dbReference type="EMBL" id="JASCXX010000017">
    <property type="protein sequence ID" value="MDI6450217.1"/>
    <property type="molecule type" value="Genomic_DNA"/>
</dbReference>
<sequence>MSMNPVTILFLALGLAMDAFAVSIVAGSVYRQLHVRHALRMALFFGAFQAVMPLVGSLAGLGLKTYIDPYDHWIAFGLLAFVGGKMIYEAFAIESAEKNLDPSHLLVVLALSVATSIDALAVGVTLSLLTSSVAFAVLVIGLTTFVLSYAGVAVGKRFGHFFESKIEIAGGLVLIAIGVRILLAHLL</sequence>
<evidence type="ECO:0000256" key="1">
    <source>
        <dbReference type="ARBA" id="ARBA00022448"/>
    </source>
</evidence>
<keyword evidence="6 8" id="KW-0472">Membrane</keyword>
<feature type="transmembrane region" description="Helical" evidence="8">
    <location>
        <begin position="105"/>
        <end position="126"/>
    </location>
</feature>
<dbReference type="AlphaFoldDB" id="A0AAW6TX43"/>
<keyword evidence="5 8" id="KW-0406">Ion transport</keyword>
<proteinExistence type="inferred from homology"/>
<comment type="function">
    <text evidence="8">Probably functions as a manganese efflux pump.</text>
</comment>
<dbReference type="RefSeq" id="WP_349245625.1">
    <property type="nucleotide sequence ID" value="NZ_JASCXX010000017.1"/>
</dbReference>
<keyword evidence="3 8" id="KW-0812">Transmembrane</keyword>
<name>A0AAW6TX43_9BACT</name>
<dbReference type="InterPro" id="IPR003810">
    <property type="entry name" value="Mntp/YtaF"/>
</dbReference>
<dbReference type="Proteomes" id="UP001431776">
    <property type="component" value="Unassembled WGS sequence"/>
</dbReference>
<feature type="transmembrane region" description="Helical" evidence="8">
    <location>
        <begin position="6"/>
        <end position="30"/>
    </location>
</feature>
<evidence type="ECO:0000313" key="9">
    <source>
        <dbReference type="EMBL" id="MDI6450217.1"/>
    </source>
</evidence>
<keyword evidence="10" id="KW-1185">Reference proteome</keyword>
<evidence type="ECO:0000256" key="7">
    <source>
        <dbReference type="ARBA" id="ARBA00023211"/>
    </source>
</evidence>
<keyword evidence="2 8" id="KW-1003">Cell membrane</keyword>
<evidence type="ECO:0000256" key="4">
    <source>
        <dbReference type="ARBA" id="ARBA00022989"/>
    </source>
</evidence>
<feature type="transmembrane region" description="Helical" evidence="8">
    <location>
        <begin position="42"/>
        <end position="67"/>
    </location>
</feature>
<dbReference type="PANTHER" id="PTHR35529:SF1">
    <property type="entry name" value="MANGANESE EFFLUX PUMP MNTP-RELATED"/>
    <property type="match status" value="1"/>
</dbReference>
<organism evidence="9 10">
    <name type="scientific">Anaerobaca lacustris</name>
    <dbReference type="NCBI Taxonomy" id="3044600"/>
    <lineage>
        <taxon>Bacteria</taxon>
        <taxon>Pseudomonadati</taxon>
        <taxon>Planctomycetota</taxon>
        <taxon>Phycisphaerae</taxon>
        <taxon>Sedimentisphaerales</taxon>
        <taxon>Anaerobacaceae</taxon>
        <taxon>Anaerobaca</taxon>
    </lineage>
</organism>
<feature type="transmembrane region" description="Helical" evidence="8">
    <location>
        <begin position="166"/>
        <end position="186"/>
    </location>
</feature>
<evidence type="ECO:0000256" key="8">
    <source>
        <dbReference type="HAMAP-Rule" id="MF_01521"/>
    </source>
</evidence>
<evidence type="ECO:0000313" key="10">
    <source>
        <dbReference type="Proteomes" id="UP001431776"/>
    </source>
</evidence>
<evidence type="ECO:0000256" key="5">
    <source>
        <dbReference type="ARBA" id="ARBA00023065"/>
    </source>
</evidence>
<accession>A0AAW6TX43</accession>
<dbReference type="GO" id="GO:0005886">
    <property type="term" value="C:plasma membrane"/>
    <property type="evidence" value="ECO:0007669"/>
    <property type="project" value="UniProtKB-SubCell"/>
</dbReference>
<dbReference type="InterPro" id="IPR022929">
    <property type="entry name" value="Put_MntP"/>
</dbReference>
<evidence type="ECO:0000256" key="2">
    <source>
        <dbReference type="ARBA" id="ARBA00022475"/>
    </source>
</evidence>
<feature type="transmembrane region" description="Helical" evidence="8">
    <location>
        <begin position="73"/>
        <end position="93"/>
    </location>
</feature>
<keyword evidence="4 8" id="KW-1133">Transmembrane helix</keyword>
<feature type="transmembrane region" description="Helical" evidence="8">
    <location>
        <begin position="132"/>
        <end position="154"/>
    </location>
</feature>
<comment type="subcellular location">
    <subcellularLocation>
        <location evidence="8">Cell membrane</location>
        <topology evidence="8">Multi-pass membrane protein</topology>
    </subcellularLocation>
</comment>